<gene>
    <name evidence="2" type="ORF">HETIRDRAFT_126133</name>
</gene>
<protein>
    <submittedName>
        <fullName evidence="2">Uncharacterized protein</fullName>
    </submittedName>
</protein>
<dbReference type="AlphaFoldDB" id="W4JRS9"/>
<proteinExistence type="predicted"/>
<accession>W4JRS9</accession>
<evidence type="ECO:0000313" key="2">
    <source>
        <dbReference type="EMBL" id="ETW76248.1"/>
    </source>
</evidence>
<dbReference type="RefSeq" id="XP_009552451.1">
    <property type="nucleotide sequence ID" value="XM_009554156.1"/>
</dbReference>
<evidence type="ECO:0000313" key="3">
    <source>
        <dbReference type="Proteomes" id="UP000030671"/>
    </source>
</evidence>
<dbReference type="EMBL" id="KI925465">
    <property type="protein sequence ID" value="ETW76248.1"/>
    <property type="molecule type" value="Genomic_DNA"/>
</dbReference>
<feature type="compositionally biased region" description="Basic residues" evidence="1">
    <location>
        <begin position="47"/>
        <end position="63"/>
    </location>
</feature>
<name>W4JRS9_HETIT</name>
<dbReference type="KEGG" id="hir:HETIRDRAFT_126133"/>
<dbReference type="InParanoid" id="W4JRS9"/>
<organism evidence="2 3">
    <name type="scientific">Heterobasidion irregulare (strain TC 32-1)</name>
    <dbReference type="NCBI Taxonomy" id="747525"/>
    <lineage>
        <taxon>Eukaryota</taxon>
        <taxon>Fungi</taxon>
        <taxon>Dikarya</taxon>
        <taxon>Basidiomycota</taxon>
        <taxon>Agaricomycotina</taxon>
        <taxon>Agaricomycetes</taxon>
        <taxon>Russulales</taxon>
        <taxon>Bondarzewiaceae</taxon>
        <taxon>Heterobasidion</taxon>
        <taxon>Heterobasidion annosum species complex</taxon>
    </lineage>
</organism>
<dbReference type="Proteomes" id="UP000030671">
    <property type="component" value="Unassembled WGS sequence"/>
</dbReference>
<evidence type="ECO:0000256" key="1">
    <source>
        <dbReference type="SAM" id="MobiDB-lite"/>
    </source>
</evidence>
<dbReference type="GeneID" id="20666931"/>
<keyword evidence="3" id="KW-1185">Reference proteome</keyword>
<reference evidence="2 3" key="1">
    <citation type="journal article" date="2012" name="New Phytol.">
        <title>Insight into trade-off between wood decay and parasitism from the genome of a fungal forest pathogen.</title>
        <authorList>
            <person name="Olson A."/>
            <person name="Aerts A."/>
            <person name="Asiegbu F."/>
            <person name="Belbahri L."/>
            <person name="Bouzid O."/>
            <person name="Broberg A."/>
            <person name="Canback B."/>
            <person name="Coutinho P.M."/>
            <person name="Cullen D."/>
            <person name="Dalman K."/>
            <person name="Deflorio G."/>
            <person name="van Diepen L.T."/>
            <person name="Dunand C."/>
            <person name="Duplessis S."/>
            <person name="Durling M."/>
            <person name="Gonthier P."/>
            <person name="Grimwood J."/>
            <person name="Fossdal C.G."/>
            <person name="Hansson D."/>
            <person name="Henrissat B."/>
            <person name="Hietala A."/>
            <person name="Himmelstrand K."/>
            <person name="Hoffmeister D."/>
            <person name="Hogberg N."/>
            <person name="James T.Y."/>
            <person name="Karlsson M."/>
            <person name="Kohler A."/>
            <person name="Kues U."/>
            <person name="Lee Y.H."/>
            <person name="Lin Y.C."/>
            <person name="Lind M."/>
            <person name="Lindquist E."/>
            <person name="Lombard V."/>
            <person name="Lucas S."/>
            <person name="Lunden K."/>
            <person name="Morin E."/>
            <person name="Murat C."/>
            <person name="Park J."/>
            <person name="Raffaello T."/>
            <person name="Rouze P."/>
            <person name="Salamov A."/>
            <person name="Schmutz J."/>
            <person name="Solheim H."/>
            <person name="Stahlberg J."/>
            <person name="Velez H."/>
            <person name="de Vries R.P."/>
            <person name="Wiebenga A."/>
            <person name="Woodward S."/>
            <person name="Yakovlev I."/>
            <person name="Garbelotto M."/>
            <person name="Martin F."/>
            <person name="Grigoriev I.V."/>
            <person name="Stenlid J."/>
        </authorList>
    </citation>
    <scope>NUCLEOTIDE SEQUENCE [LARGE SCALE GENOMIC DNA]</scope>
    <source>
        <strain evidence="2 3">TC 32-1</strain>
    </source>
</reference>
<feature type="region of interest" description="Disordered" evidence="1">
    <location>
        <begin position="47"/>
        <end position="77"/>
    </location>
</feature>
<dbReference type="HOGENOM" id="CLU_1981865_0_0_1"/>
<sequence>MRSENLDRWESERELAAGSCLVSTMRRASQLESQGVQKTKRFLIRGSPRGKHAAKVWHRRHTPRLSPRGNRPGGVHESMDVCLHSREVSVGHHGGARAGTSLDFGVTSRGICGVARHVMPLSFTNP</sequence>